<dbReference type="PANTHER" id="PTHR42948">
    <property type="entry name" value="TRANSPORTER"/>
    <property type="match status" value="1"/>
</dbReference>
<proteinExistence type="predicted"/>
<evidence type="ECO:0000256" key="4">
    <source>
        <dbReference type="ARBA" id="ARBA00022989"/>
    </source>
</evidence>
<keyword evidence="2" id="KW-0813">Transport</keyword>
<keyword evidence="8" id="KW-1185">Reference proteome</keyword>
<feature type="transmembrane region" description="Helical" evidence="6">
    <location>
        <begin position="328"/>
        <end position="351"/>
    </location>
</feature>
<organism evidence="7 8">
    <name type="scientific">Sinomicrobium oceani</name>
    <dbReference type="NCBI Taxonomy" id="1150368"/>
    <lineage>
        <taxon>Bacteria</taxon>
        <taxon>Pseudomonadati</taxon>
        <taxon>Bacteroidota</taxon>
        <taxon>Flavobacteriia</taxon>
        <taxon>Flavobacteriales</taxon>
        <taxon>Flavobacteriaceae</taxon>
        <taxon>Sinomicrobium</taxon>
    </lineage>
</organism>
<evidence type="ECO:0000256" key="1">
    <source>
        <dbReference type="ARBA" id="ARBA00004141"/>
    </source>
</evidence>
<accession>A0A1K1RME1</accession>
<protein>
    <submittedName>
        <fullName evidence="7">Na+-dependent transporter, SNF family</fullName>
    </submittedName>
</protein>
<feature type="transmembrane region" description="Helical" evidence="6">
    <location>
        <begin position="41"/>
        <end position="61"/>
    </location>
</feature>
<dbReference type="PROSITE" id="PS50267">
    <property type="entry name" value="NA_NEUROTRAN_SYMP_3"/>
    <property type="match status" value="1"/>
</dbReference>
<dbReference type="SUPFAM" id="SSF161070">
    <property type="entry name" value="SNF-like"/>
    <property type="match status" value="1"/>
</dbReference>
<dbReference type="PANTHER" id="PTHR42948:SF1">
    <property type="entry name" value="TRANSPORTER"/>
    <property type="match status" value="1"/>
</dbReference>
<dbReference type="Proteomes" id="UP000182248">
    <property type="component" value="Unassembled WGS sequence"/>
</dbReference>
<dbReference type="RefSeq" id="WP_072318992.1">
    <property type="nucleotide sequence ID" value="NZ_FPJE01000029.1"/>
</dbReference>
<feature type="transmembrane region" description="Helical" evidence="6">
    <location>
        <begin position="400"/>
        <end position="424"/>
    </location>
</feature>
<reference evidence="7 8" key="1">
    <citation type="submission" date="2016-11" db="EMBL/GenBank/DDBJ databases">
        <authorList>
            <person name="Jaros S."/>
            <person name="Januszkiewicz K."/>
            <person name="Wedrychowicz H."/>
        </authorList>
    </citation>
    <scope>NUCLEOTIDE SEQUENCE [LARGE SCALE GENOMIC DNA]</scope>
    <source>
        <strain evidence="7 8">CGMCC 1.12145</strain>
    </source>
</reference>
<keyword evidence="3 6" id="KW-0812">Transmembrane</keyword>
<dbReference type="GO" id="GO:0016020">
    <property type="term" value="C:membrane"/>
    <property type="evidence" value="ECO:0007669"/>
    <property type="project" value="UniProtKB-SubCell"/>
</dbReference>
<comment type="subcellular location">
    <subcellularLocation>
        <location evidence="1">Membrane</location>
        <topology evidence="1">Multi-pass membrane protein</topology>
    </subcellularLocation>
</comment>
<feature type="transmembrane region" description="Helical" evidence="6">
    <location>
        <begin position="282"/>
        <end position="302"/>
    </location>
</feature>
<feature type="transmembrane region" description="Helical" evidence="6">
    <location>
        <begin position="152"/>
        <end position="172"/>
    </location>
</feature>
<feature type="transmembrane region" description="Helical" evidence="6">
    <location>
        <begin position="525"/>
        <end position="545"/>
    </location>
</feature>
<feature type="transmembrane region" description="Helical" evidence="6">
    <location>
        <begin position="237"/>
        <end position="262"/>
    </location>
</feature>
<evidence type="ECO:0000313" key="8">
    <source>
        <dbReference type="Proteomes" id="UP000182248"/>
    </source>
</evidence>
<dbReference type="InterPro" id="IPR000175">
    <property type="entry name" value="Na/ntran_symport"/>
</dbReference>
<feature type="transmembrane region" description="Helical" evidence="6">
    <location>
        <begin position="445"/>
        <end position="465"/>
    </location>
</feature>
<dbReference type="Pfam" id="PF00209">
    <property type="entry name" value="SNF"/>
    <property type="match status" value="2"/>
</dbReference>
<feature type="transmembrane region" description="Helical" evidence="6">
    <location>
        <begin position="184"/>
        <end position="202"/>
    </location>
</feature>
<feature type="transmembrane region" description="Helical" evidence="6">
    <location>
        <begin position="89"/>
        <end position="110"/>
    </location>
</feature>
<sequence>MTKTKESWGSRIGLILAMAGNAVGLGNFLRFPVQAVQNGGGAFIIPYLVCFLLMGIPLLFIEWSSGRYGGRFGNHSTPYILDTMTKGRVLKYIGVFGIFTNIAVAAYYAYIESWTMSYVVHSLKGTFSGMDQSQVADFFLSYTDVLHSTTGIPFEAVIFYILCLAINVYVLSKGLGGVEKVAKIGMPLLIIFGVILAVRGLTLGTSGASEIFPDANAWDGLNFLWTPQYESILDLKVWMAAAGQIFFTLSVGMGTVHCYAAYVKSKDDIALNAVSAGFMNEFIEVVIGSSIVIPIAAGYLGMDWVMENAGFGMAFQTMPYLFQQWGPVFAAIAGVMWFGLLFFSGITSSLAMGTPCVSFMQDEFGWNRKKGAWAFGLVTLIMGLPTVFFFGEGVFDEYDYWAGTVSLVVFAMMETILFSWVFGLNKGWREITMGADIKVPGIYRYIIKYITPVILIVVFLGTVFAPKANDWSGNIRSLFSGNGWPLDNMSIINKITNVGLRQQLADATDPEQIRVLQDNLFAVNMARGFLSALLLFILILIYVSYKKRVREGRVTSV</sequence>
<dbReference type="AlphaFoldDB" id="A0A1K1RME1"/>
<dbReference type="STRING" id="1150368.SAMN02927921_03752"/>
<dbReference type="InterPro" id="IPR037272">
    <property type="entry name" value="SNS_sf"/>
</dbReference>
<keyword evidence="5 6" id="KW-0472">Membrane</keyword>
<evidence type="ECO:0000256" key="3">
    <source>
        <dbReference type="ARBA" id="ARBA00022692"/>
    </source>
</evidence>
<feature type="transmembrane region" description="Helical" evidence="6">
    <location>
        <begin position="12"/>
        <end position="29"/>
    </location>
</feature>
<dbReference type="EMBL" id="FPJE01000029">
    <property type="protein sequence ID" value="SFW73098.1"/>
    <property type="molecule type" value="Genomic_DNA"/>
</dbReference>
<dbReference type="OrthoDB" id="9762833at2"/>
<dbReference type="PRINTS" id="PR00176">
    <property type="entry name" value="NANEUSMPORT"/>
</dbReference>
<gene>
    <name evidence="7" type="ORF">SAMN02927921_03752</name>
</gene>
<evidence type="ECO:0000313" key="7">
    <source>
        <dbReference type="EMBL" id="SFW73098.1"/>
    </source>
</evidence>
<evidence type="ECO:0000256" key="5">
    <source>
        <dbReference type="ARBA" id="ARBA00023136"/>
    </source>
</evidence>
<keyword evidence="4 6" id="KW-1133">Transmembrane helix</keyword>
<dbReference type="NCBIfam" id="NF037979">
    <property type="entry name" value="Na_transp"/>
    <property type="match status" value="1"/>
</dbReference>
<evidence type="ECO:0000256" key="6">
    <source>
        <dbReference type="SAM" id="Phobius"/>
    </source>
</evidence>
<name>A0A1K1RME1_9FLAO</name>
<evidence type="ECO:0000256" key="2">
    <source>
        <dbReference type="ARBA" id="ARBA00022448"/>
    </source>
</evidence>
<feature type="transmembrane region" description="Helical" evidence="6">
    <location>
        <begin position="372"/>
        <end position="394"/>
    </location>
</feature>